<protein>
    <submittedName>
        <fullName evidence="1">Suppressor of fused domain protein</fullName>
    </submittedName>
</protein>
<reference evidence="1" key="1">
    <citation type="submission" date="2021-03" db="EMBL/GenBank/DDBJ databases">
        <authorList>
            <person name="Sun Q."/>
        </authorList>
    </citation>
    <scope>NUCLEOTIDE SEQUENCE</scope>
    <source>
        <strain evidence="1">CCM 8862</strain>
    </source>
</reference>
<evidence type="ECO:0000313" key="2">
    <source>
        <dbReference type="Proteomes" id="UP000664332"/>
    </source>
</evidence>
<sequence length="220" mass="23097">MKKDETIYWIDSLMPEGEASVVELAGFTVRLIDTGGEVVASTVDFAQIPHGMTAPAAATTGPVTVGENSTATFTADVRPEIFTVIAGGEKEMELAARAVAAAAGLVRDSGGRVLAQPGQLLAGVGVLALADADETLTVKHGLLTVPWVWEDGVPHMIEQPGKVTAAGPDDRQDGNLGRMTVMLQLVLLTEDEYHHALAYGVTGLQEALIEQGADVTDPRR</sequence>
<dbReference type="Proteomes" id="UP000664332">
    <property type="component" value="Unassembled WGS sequence"/>
</dbReference>
<name>A0A939IWS5_9CORY</name>
<gene>
    <name evidence="1" type="ORF">JZY06_03705</name>
</gene>
<comment type="caution">
    <text evidence="1">The sequence shown here is derived from an EMBL/GenBank/DDBJ whole genome shotgun (WGS) entry which is preliminary data.</text>
</comment>
<dbReference type="AlphaFoldDB" id="A0A939IWS5"/>
<proteinExistence type="predicted"/>
<dbReference type="RefSeq" id="WP_207118468.1">
    <property type="nucleotide sequence ID" value="NZ_JAFLEQ010000008.1"/>
</dbReference>
<accession>A0A939IWS5</accession>
<organism evidence="1 2">
    <name type="scientific">Corynebacterium mendelii</name>
    <dbReference type="NCBI Taxonomy" id="2765362"/>
    <lineage>
        <taxon>Bacteria</taxon>
        <taxon>Bacillati</taxon>
        <taxon>Actinomycetota</taxon>
        <taxon>Actinomycetes</taxon>
        <taxon>Mycobacteriales</taxon>
        <taxon>Corynebacteriaceae</taxon>
        <taxon>Corynebacterium</taxon>
    </lineage>
</organism>
<dbReference type="EMBL" id="JAFLEQ010000008">
    <property type="protein sequence ID" value="MBN9643730.1"/>
    <property type="molecule type" value="Genomic_DNA"/>
</dbReference>
<keyword evidence="2" id="KW-1185">Reference proteome</keyword>
<evidence type="ECO:0000313" key="1">
    <source>
        <dbReference type="EMBL" id="MBN9643730.1"/>
    </source>
</evidence>